<feature type="signal peptide" evidence="2">
    <location>
        <begin position="1"/>
        <end position="19"/>
    </location>
</feature>
<organism evidence="3 4">
    <name type="scientific">Nyssa sinensis</name>
    <dbReference type="NCBI Taxonomy" id="561372"/>
    <lineage>
        <taxon>Eukaryota</taxon>
        <taxon>Viridiplantae</taxon>
        <taxon>Streptophyta</taxon>
        <taxon>Embryophyta</taxon>
        <taxon>Tracheophyta</taxon>
        <taxon>Spermatophyta</taxon>
        <taxon>Magnoliopsida</taxon>
        <taxon>eudicotyledons</taxon>
        <taxon>Gunneridae</taxon>
        <taxon>Pentapetalae</taxon>
        <taxon>asterids</taxon>
        <taxon>Cornales</taxon>
        <taxon>Nyssaceae</taxon>
        <taxon>Nyssa</taxon>
    </lineage>
</organism>
<evidence type="ECO:0000256" key="2">
    <source>
        <dbReference type="SAM" id="SignalP"/>
    </source>
</evidence>
<gene>
    <name evidence="3" type="ORF">F0562_002978</name>
</gene>
<keyword evidence="1" id="KW-0812">Transmembrane</keyword>
<dbReference type="AlphaFoldDB" id="A0A5J5BT71"/>
<dbReference type="OrthoDB" id="1750920at2759"/>
<dbReference type="Proteomes" id="UP000325577">
    <property type="component" value="Linkage Group LG1"/>
</dbReference>
<keyword evidence="1" id="KW-1133">Transmembrane helix</keyword>
<evidence type="ECO:0000256" key="1">
    <source>
        <dbReference type="SAM" id="Phobius"/>
    </source>
</evidence>
<proteinExistence type="predicted"/>
<evidence type="ECO:0000313" key="4">
    <source>
        <dbReference type="Proteomes" id="UP000325577"/>
    </source>
</evidence>
<feature type="chain" id="PRO_5023944029" evidence="2">
    <location>
        <begin position="20"/>
        <end position="278"/>
    </location>
</feature>
<evidence type="ECO:0000313" key="3">
    <source>
        <dbReference type="EMBL" id="KAA8546283.1"/>
    </source>
</evidence>
<protein>
    <submittedName>
        <fullName evidence="3">Uncharacterized protein</fullName>
    </submittedName>
</protein>
<feature type="transmembrane region" description="Helical" evidence="1">
    <location>
        <begin position="63"/>
        <end position="84"/>
    </location>
</feature>
<keyword evidence="4" id="KW-1185">Reference proteome</keyword>
<accession>A0A5J5BT71</accession>
<keyword evidence="2" id="KW-0732">Signal</keyword>
<dbReference type="EMBL" id="CM018032">
    <property type="protein sequence ID" value="KAA8546283.1"/>
    <property type="molecule type" value="Genomic_DNA"/>
</dbReference>
<name>A0A5J5BT71_9ASTE</name>
<keyword evidence="1" id="KW-0472">Membrane</keyword>
<sequence>MKSCAVVLIFLVVLILIHAGSTYKLTLICKNELKSRAPFPCKHSRVGRQLGLMRKEALLMSKLILSTLLFLETLLILLFATHLFRSSLPKIKDYGDLATFIAKYQNAFSENVILNISGEESSRVPCNRDGFIKFHLLLTFRSYKILMGFQALACIYKLWLGFNEFRASHIVKWMGNGCYYISLRNVVLIQHMPKAKVPIIDIVERGLHEIPVGIPSRSREYNPGYSLDGDISSQVPITRRIFGPDSRTTKVTVMSALKKLLLVQLCPQLSGFQVRFLL</sequence>
<reference evidence="3 4" key="1">
    <citation type="submission" date="2019-09" db="EMBL/GenBank/DDBJ databases">
        <title>A chromosome-level genome assembly of the Chinese tupelo Nyssa sinensis.</title>
        <authorList>
            <person name="Yang X."/>
            <person name="Kang M."/>
            <person name="Yang Y."/>
            <person name="Xiong H."/>
            <person name="Wang M."/>
            <person name="Zhang Z."/>
            <person name="Wang Z."/>
            <person name="Wu H."/>
            <person name="Ma T."/>
            <person name="Liu J."/>
            <person name="Xi Z."/>
        </authorList>
    </citation>
    <scope>NUCLEOTIDE SEQUENCE [LARGE SCALE GENOMIC DNA]</scope>
    <source>
        <strain evidence="3">J267</strain>
        <tissue evidence="3">Leaf</tissue>
    </source>
</reference>